<dbReference type="PANTHER" id="PTHR20854">
    <property type="entry name" value="INOSITOL MONOPHOSPHATASE"/>
    <property type="match status" value="1"/>
</dbReference>
<dbReference type="PANTHER" id="PTHR20854:SF4">
    <property type="entry name" value="INOSITOL-1-MONOPHOSPHATASE-RELATED"/>
    <property type="match status" value="1"/>
</dbReference>
<name>A0ABV8L834_9NOCA</name>
<evidence type="ECO:0000313" key="2">
    <source>
        <dbReference type="Proteomes" id="UP001595767"/>
    </source>
</evidence>
<dbReference type="SUPFAM" id="SSF56655">
    <property type="entry name" value="Carbohydrate phosphatase"/>
    <property type="match status" value="1"/>
</dbReference>
<dbReference type="Proteomes" id="UP001595767">
    <property type="component" value="Unassembled WGS sequence"/>
</dbReference>
<dbReference type="Gene3D" id="3.40.190.80">
    <property type="match status" value="1"/>
</dbReference>
<proteinExistence type="predicted"/>
<dbReference type="Pfam" id="PF00459">
    <property type="entry name" value="Inositol_P"/>
    <property type="match status" value="1"/>
</dbReference>
<protein>
    <submittedName>
        <fullName evidence="1">Inositol monophosphatase family protein</fullName>
    </submittedName>
</protein>
<dbReference type="CDD" id="cd01637">
    <property type="entry name" value="IMPase_like"/>
    <property type="match status" value="1"/>
</dbReference>
<reference evidence="2" key="1">
    <citation type="journal article" date="2019" name="Int. J. Syst. Evol. Microbiol.">
        <title>The Global Catalogue of Microorganisms (GCM) 10K type strain sequencing project: providing services to taxonomists for standard genome sequencing and annotation.</title>
        <authorList>
            <consortium name="The Broad Institute Genomics Platform"/>
            <consortium name="The Broad Institute Genome Sequencing Center for Infectious Disease"/>
            <person name="Wu L."/>
            <person name="Ma J."/>
        </authorList>
    </citation>
    <scope>NUCLEOTIDE SEQUENCE [LARGE SCALE GENOMIC DNA]</scope>
    <source>
        <strain evidence="2">CGMCC 4.7204</strain>
    </source>
</reference>
<sequence>MHHTDIEIAIRATEVASTVIRSAYHAPLAHYAKTGDDFATEADLDAERAILRVLRAARPGDRFLAEESGLTGAVGDGRLWLIDPLCGTRNFAVGTPSVAINVALRDSGTVTAAAVGVPFAGEVLWTAGDGAFARHEGTDRRLRPAAGNRLVDVDLDGPFPWATPARLLDAPGFAGFFHARVHSTALALAWVAAGRRAAYVAGGDLTDSVHFAAAIAVCQAAGCLVTGLAGQPLHTPPHGLIAAADADTHARLVAAVASLR</sequence>
<accession>A0ABV8L834</accession>
<evidence type="ECO:0000313" key="1">
    <source>
        <dbReference type="EMBL" id="MFC4126835.1"/>
    </source>
</evidence>
<dbReference type="RefSeq" id="WP_378551784.1">
    <property type="nucleotide sequence ID" value="NZ_JBHSBA010000007.1"/>
</dbReference>
<dbReference type="Gene3D" id="3.30.540.10">
    <property type="entry name" value="Fructose-1,6-Bisphosphatase, subunit A, domain 1"/>
    <property type="match status" value="1"/>
</dbReference>
<organism evidence="1 2">
    <name type="scientific">Nocardia rhizosphaerae</name>
    <dbReference type="NCBI Taxonomy" id="1691571"/>
    <lineage>
        <taxon>Bacteria</taxon>
        <taxon>Bacillati</taxon>
        <taxon>Actinomycetota</taxon>
        <taxon>Actinomycetes</taxon>
        <taxon>Mycobacteriales</taxon>
        <taxon>Nocardiaceae</taxon>
        <taxon>Nocardia</taxon>
    </lineage>
</organism>
<keyword evidence="2" id="KW-1185">Reference proteome</keyword>
<dbReference type="EMBL" id="JBHSBA010000007">
    <property type="protein sequence ID" value="MFC4126835.1"/>
    <property type="molecule type" value="Genomic_DNA"/>
</dbReference>
<comment type="caution">
    <text evidence="1">The sequence shown here is derived from an EMBL/GenBank/DDBJ whole genome shotgun (WGS) entry which is preliminary data.</text>
</comment>
<gene>
    <name evidence="1" type="ORF">ACFOW8_18015</name>
</gene>
<dbReference type="PRINTS" id="PR00377">
    <property type="entry name" value="IMPHPHTASES"/>
</dbReference>
<dbReference type="InterPro" id="IPR000760">
    <property type="entry name" value="Inositol_monophosphatase-like"/>
</dbReference>